<dbReference type="EMBL" id="BGPR01006527">
    <property type="protein sequence ID" value="GBN19810.1"/>
    <property type="molecule type" value="Genomic_DNA"/>
</dbReference>
<keyword evidence="1" id="KW-0812">Transmembrane</keyword>
<accession>A0A4Y2M071</accession>
<feature type="transmembrane region" description="Helical" evidence="1">
    <location>
        <begin position="36"/>
        <end position="57"/>
    </location>
</feature>
<keyword evidence="1" id="KW-1133">Transmembrane helix</keyword>
<evidence type="ECO:0000313" key="3">
    <source>
        <dbReference type="Proteomes" id="UP000499080"/>
    </source>
</evidence>
<keyword evidence="3" id="KW-1185">Reference proteome</keyword>
<gene>
    <name evidence="2" type="ORF">AVEN_168663_1</name>
</gene>
<keyword evidence="1" id="KW-0472">Membrane</keyword>
<sequence>MKKYIFGEEGNNSVFTVASFQPLRSTKWHYPYCAQYSGGILSFKITMGFPALLVLWLGREIYRDSYRVEDNDPIAVYDQEIRTLKLSIILPVYVMPVVLDLESYCGNFVMLRRYCRMGYIEKLGQELTILIYYFIFRLPPSCYYRSTSVSSVTAVHFDVSESMRPPCPEDHHLIAMVF</sequence>
<comment type="caution">
    <text evidence="2">The sequence shown here is derived from an EMBL/GenBank/DDBJ whole genome shotgun (WGS) entry which is preliminary data.</text>
</comment>
<evidence type="ECO:0000256" key="1">
    <source>
        <dbReference type="SAM" id="Phobius"/>
    </source>
</evidence>
<organism evidence="2 3">
    <name type="scientific">Araneus ventricosus</name>
    <name type="common">Orbweaver spider</name>
    <name type="synonym">Epeira ventricosa</name>
    <dbReference type="NCBI Taxonomy" id="182803"/>
    <lineage>
        <taxon>Eukaryota</taxon>
        <taxon>Metazoa</taxon>
        <taxon>Ecdysozoa</taxon>
        <taxon>Arthropoda</taxon>
        <taxon>Chelicerata</taxon>
        <taxon>Arachnida</taxon>
        <taxon>Araneae</taxon>
        <taxon>Araneomorphae</taxon>
        <taxon>Entelegynae</taxon>
        <taxon>Araneoidea</taxon>
        <taxon>Araneidae</taxon>
        <taxon>Araneus</taxon>
    </lineage>
</organism>
<proteinExistence type="predicted"/>
<dbReference type="Proteomes" id="UP000499080">
    <property type="component" value="Unassembled WGS sequence"/>
</dbReference>
<name>A0A4Y2M071_ARAVE</name>
<protein>
    <submittedName>
        <fullName evidence="2">Uncharacterized protein</fullName>
    </submittedName>
</protein>
<evidence type="ECO:0000313" key="2">
    <source>
        <dbReference type="EMBL" id="GBN19810.1"/>
    </source>
</evidence>
<dbReference type="AlphaFoldDB" id="A0A4Y2M071"/>
<reference evidence="2 3" key="1">
    <citation type="journal article" date="2019" name="Sci. Rep.">
        <title>Orb-weaving spider Araneus ventricosus genome elucidates the spidroin gene catalogue.</title>
        <authorList>
            <person name="Kono N."/>
            <person name="Nakamura H."/>
            <person name="Ohtoshi R."/>
            <person name="Moran D.A.P."/>
            <person name="Shinohara A."/>
            <person name="Yoshida Y."/>
            <person name="Fujiwara M."/>
            <person name="Mori M."/>
            <person name="Tomita M."/>
            <person name="Arakawa K."/>
        </authorList>
    </citation>
    <scope>NUCLEOTIDE SEQUENCE [LARGE SCALE GENOMIC DNA]</scope>
</reference>